<evidence type="ECO:0000313" key="2">
    <source>
        <dbReference type="EMBL" id="KAK2583975.1"/>
    </source>
</evidence>
<accession>A0AAD9RQW0</accession>
<feature type="compositionally biased region" description="Acidic residues" evidence="1">
    <location>
        <begin position="335"/>
        <end position="352"/>
    </location>
</feature>
<sequence>MSQVYPSVSHQLAAASIAFRRARRKFPKDYGARSKGIKIEVGSSGREKNDQQPVSSSSAKCMSNIDNKLHCFCSQSACSDEGSRYLSLKQSSSIKQSKCACHRRNEEFFEETTRWSNDRSALGDVLDKIPTTECFSEKTDPRKSIDPYNHNTERERRKCTCCQTSSRKGVESGPSKLDSVDLLYVAPHEKHDYINSRDDHGRSTIEDEARHHFSRRNLDDQDLRGSCSKLDRSLAKREERISPLLRTCDPRSPRDINLDLLRSSPEDHRPRPCHRYPSCSRYSCRRRCYCCQQKSERISNFLPVGCTCLSIPSNRRGCSWKNHERTRPCGKDHEKEEEEEEEEEEEVDEDEGVGVIDHKDSIAILMEKYKSRNVQYEDFEKGRKDQSEKEKKQDNKINARCENSSISKVHARENRKDFTESTGNSRTCDRCRCQENRRRWEEVGKKERTLLLDDGRNRIRGEGDFYRRKEPARSRFGAPWRHTF</sequence>
<dbReference type="EMBL" id="JAIFRP010000026">
    <property type="protein sequence ID" value="KAK2583975.1"/>
    <property type="molecule type" value="Genomic_DNA"/>
</dbReference>
<evidence type="ECO:0000313" key="3">
    <source>
        <dbReference type="Proteomes" id="UP001258017"/>
    </source>
</evidence>
<keyword evidence="3" id="KW-1185">Reference proteome</keyword>
<dbReference type="AlphaFoldDB" id="A0AAD9RQW0"/>
<protein>
    <submittedName>
        <fullName evidence="2">Uncharacterized protein</fullName>
    </submittedName>
</protein>
<feature type="region of interest" description="Disordered" evidence="1">
    <location>
        <begin position="37"/>
        <end position="59"/>
    </location>
</feature>
<reference evidence="2" key="1">
    <citation type="submission" date="2021-08" db="EMBL/GenBank/DDBJ databases">
        <authorList>
            <person name="Misof B."/>
            <person name="Oliver O."/>
            <person name="Podsiadlowski L."/>
            <person name="Donath A."/>
            <person name="Peters R."/>
            <person name="Mayer C."/>
            <person name="Rust J."/>
            <person name="Gunkel S."/>
            <person name="Lesny P."/>
            <person name="Martin S."/>
            <person name="Oeyen J.P."/>
            <person name="Petersen M."/>
            <person name="Panagiotis P."/>
            <person name="Wilbrandt J."/>
            <person name="Tanja T."/>
        </authorList>
    </citation>
    <scope>NUCLEOTIDE SEQUENCE</scope>
    <source>
        <strain evidence="2">GBR_01_08_01A</strain>
        <tissue evidence="2">Thorax + abdomen</tissue>
    </source>
</reference>
<evidence type="ECO:0000256" key="1">
    <source>
        <dbReference type="SAM" id="MobiDB-lite"/>
    </source>
</evidence>
<feature type="compositionally biased region" description="Basic and acidic residues" evidence="1">
    <location>
        <begin position="321"/>
        <end position="334"/>
    </location>
</feature>
<name>A0AAD9RQW0_9HYME</name>
<feature type="region of interest" description="Disordered" evidence="1">
    <location>
        <begin position="319"/>
        <end position="352"/>
    </location>
</feature>
<reference evidence="2" key="2">
    <citation type="journal article" date="2023" name="Commun. Biol.">
        <title>Intrasexual cuticular hydrocarbon dimorphism in a wasp sheds light on hydrocarbon biosynthesis genes in Hymenoptera.</title>
        <authorList>
            <person name="Moris V.C."/>
            <person name="Podsiadlowski L."/>
            <person name="Martin S."/>
            <person name="Oeyen J.P."/>
            <person name="Donath A."/>
            <person name="Petersen M."/>
            <person name="Wilbrandt J."/>
            <person name="Misof B."/>
            <person name="Liedtke D."/>
            <person name="Thamm M."/>
            <person name="Scheiner R."/>
            <person name="Schmitt T."/>
            <person name="Niehuis O."/>
        </authorList>
    </citation>
    <scope>NUCLEOTIDE SEQUENCE</scope>
    <source>
        <strain evidence="2">GBR_01_08_01A</strain>
    </source>
</reference>
<organism evidence="2 3">
    <name type="scientific">Odynerus spinipes</name>
    <dbReference type="NCBI Taxonomy" id="1348599"/>
    <lineage>
        <taxon>Eukaryota</taxon>
        <taxon>Metazoa</taxon>
        <taxon>Ecdysozoa</taxon>
        <taxon>Arthropoda</taxon>
        <taxon>Hexapoda</taxon>
        <taxon>Insecta</taxon>
        <taxon>Pterygota</taxon>
        <taxon>Neoptera</taxon>
        <taxon>Endopterygota</taxon>
        <taxon>Hymenoptera</taxon>
        <taxon>Apocrita</taxon>
        <taxon>Aculeata</taxon>
        <taxon>Vespoidea</taxon>
        <taxon>Vespidae</taxon>
        <taxon>Eumeninae</taxon>
        <taxon>Odynerus</taxon>
    </lineage>
</organism>
<proteinExistence type="predicted"/>
<comment type="caution">
    <text evidence="2">The sequence shown here is derived from an EMBL/GenBank/DDBJ whole genome shotgun (WGS) entry which is preliminary data.</text>
</comment>
<dbReference type="Proteomes" id="UP001258017">
    <property type="component" value="Unassembled WGS sequence"/>
</dbReference>
<gene>
    <name evidence="2" type="ORF">KPH14_006437</name>
</gene>